<dbReference type="PRINTS" id="PR02008">
    <property type="entry name" value="RCMTFAMILY"/>
</dbReference>
<feature type="binding site" evidence="5">
    <location>
        <position position="294"/>
    </location>
    <ligand>
        <name>S-adenosyl-L-methionine</name>
        <dbReference type="ChEBI" id="CHEBI:59789"/>
    </ligand>
</feature>
<feature type="active site" description="Nucleophile" evidence="5">
    <location>
        <position position="366"/>
    </location>
</feature>
<evidence type="ECO:0000256" key="4">
    <source>
        <dbReference type="ARBA" id="ARBA00022884"/>
    </source>
</evidence>
<dbReference type="CDD" id="cd02440">
    <property type="entry name" value="AdoMet_MTases"/>
    <property type="match status" value="1"/>
</dbReference>
<dbReference type="GO" id="GO:0008173">
    <property type="term" value="F:RNA methyltransferase activity"/>
    <property type="evidence" value="ECO:0007669"/>
    <property type="project" value="InterPro"/>
</dbReference>
<dbReference type="Pfam" id="PF01189">
    <property type="entry name" value="Methyltr_RsmB-F"/>
    <property type="match status" value="1"/>
</dbReference>
<keyword evidence="3 5" id="KW-0949">S-adenosyl-L-methionine</keyword>
<reference evidence="7 8" key="1">
    <citation type="submission" date="2016-03" db="EMBL/GenBank/DDBJ databases">
        <title>Niastella vici sp. nov., isolated from farmland soil.</title>
        <authorList>
            <person name="Chen L."/>
            <person name="Wang D."/>
            <person name="Yang S."/>
            <person name="Wang G."/>
        </authorList>
    </citation>
    <scope>NUCLEOTIDE SEQUENCE [LARGE SCALE GENOMIC DNA]</scope>
    <source>
        <strain evidence="7 8">DJ57</strain>
    </source>
</reference>
<dbReference type="PROSITE" id="PS51686">
    <property type="entry name" value="SAM_MT_RSMB_NOP"/>
    <property type="match status" value="1"/>
</dbReference>
<dbReference type="InterPro" id="IPR023267">
    <property type="entry name" value="RCMT"/>
</dbReference>
<keyword evidence="1 5" id="KW-0489">Methyltransferase</keyword>
<sequence>MKYFSHLNTAVQLLQQYNGSQPFGSFIKQFFSQHKKYGSKDRKNISQLCYAFFRLGKALPQLPAEERIVTALFFCSHEPNELLQHLKPAWNEKTRLPLPEKIQVFNDDQGAAGQILTMYDLFPWREALSDDINYEHFCVSFFTQPDLFLRVRAGAGATVKGKLQQAGIPFGEPGASCVALPNASKIDGVIEIDKEAVIQDFSSQRIGELMEYIRDSIERPSTTLGARGSAPSTSPKALRIWDACAASGGKSILAHDIFPKIDLTVTDVRKSILFNLEKRFAAAGIRHYHSYVADLSSSMLPGEHPLFDIIITDVPCTGSGTWSRTPEQLYYFDPQQIEKYSNLQKKIVSNAIPHLKPGGFFLYCTCSVFRKENEEVLQFIQEQHSLQLLRSTLLTGYDQKADTLFGAVFQKQ</sequence>
<feature type="domain" description="SAM-dependent MTase RsmB/NOP-type" evidence="6">
    <location>
        <begin position="239"/>
        <end position="412"/>
    </location>
</feature>
<evidence type="ECO:0000313" key="7">
    <source>
        <dbReference type="EMBL" id="OQP62064.1"/>
    </source>
</evidence>
<gene>
    <name evidence="7" type="ORF">A3860_29365</name>
</gene>
<keyword evidence="8" id="KW-1185">Reference proteome</keyword>
<evidence type="ECO:0000256" key="3">
    <source>
        <dbReference type="ARBA" id="ARBA00022691"/>
    </source>
</evidence>
<keyword evidence="4 5" id="KW-0694">RNA-binding</keyword>
<evidence type="ECO:0000256" key="5">
    <source>
        <dbReference type="PROSITE-ProRule" id="PRU01023"/>
    </source>
</evidence>
<keyword evidence="2 5" id="KW-0808">Transferase</keyword>
<comment type="caution">
    <text evidence="5">Lacks conserved residue(s) required for the propagation of feature annotation.</text>
</comment>
<feature type="binding site" evidence="5">
    <location>
        <position position="267"/>
    </location>
    <ligand>
        <name>S-adenosyl-L-methionine</name>
        <dbReference type="ChEBI" id="CHEBI:59789"/>
    </ligand>
</feature>
<organism evidence="7 8">
    <name type="scientific">Niastella vici</name>
    <dbReference type="NCBI Taxonomy" id="1703345"/>
    <lineage>
        <taxon>Bacteria</taxon>
        <taxon>Pseudomonadati</taxon>
        <taxon>Bacteroidota</taxon>
        <taxon>Chitinophagia</taxon>
        <taxon>Chitinophagales</taxon>
        <taxon>Chitinophagaceae</taxon>
        <taxon>Niastella</taxon>
    </lineage>
</organism>
<dbReference type="PANTHER" id="PTHR22807">
    <property type="entry name" value="NOP2 YEAST -RELATED NOL1/NOP2/FMU SUN DOMAIN-CONTAINING"/>
    <property type="match status" value="1"/>
</dbReference>
<dbReference type="GO" id="GO:0001510">
    <property type="term" value="P:RNA methylation"/>
    <property type="evidence" value="ECO:0007669"/>
    <property type="project" value="InterPro"/>
</dbReference>
<dbReference type="GO" id="GO:0003723">
    <property type="term" value="F:RNA binding"/>
    <property type="evidence" value="ECO:0007669"/>
    <property type="project" value="UniProtKB-UniRule"/>
</dbReference>
<dbReference type="InterPro" id="IPR001678">
    <property type="entry name" value="MeTrfase_RsmB-F_NOP2_dom"/>
</dbReference>
<dbReference type="EMBL" id="LVYD01000052">
    <property type="protein sequence ID" value="OQP62064.1"/>
    <property type="molecule type" value="Genomic_DNA"/>
</dbReference>
<evidence type="ECO:0000259" key="6">
    <source>
        <dbReference type="PROSITE" id="PS51686"/>
    </source>
</evidence>
<protein>
    <submittedName>
        <fullName evidence="7">Fmu (Sun) domain-containing protein</fullName>
    </submittedName>
</protein>
<dbReference type="PANTHER" id="PTHR22807:SF30">
    <property type="entry name" value="28S RRNA (CYTOSINE(4447)-C(5))-METHYLTRANSFERASE-RELATED"/>
    <property type="match status" value="1"/>
</dbReference>
<comment type="caution">
    <text evidence="7">The sequence shown here is derived from an EMBL/GenBank/DDBJ whole genome shotgun (WGS) entry which is preliminary data.</text>
</comment>
<dbReference type="Gene3D" id="3.40.50.150">
    <property type="entry name" value="Vaccinia Virus protein VP39"/>
    <property type="match status" value="1"/>
</dbReference>
<feature type="binding site" evidence="5">
    <location>
        <position position="313"/>
    </location>
    <ligand>
        <name>S-adenosyl-L-methionine</name>
        <dbReference type="ChEBI" id="CHEBI:59789"/>
    </ligand>
</feature>
<dbReference type="InterPro" id="IPR029063">
    <property type="entry name" value="SAM-dependent_MTases_sf"/>
</dbReference>
<proteinExistence type="inferred from homology"/>
<dbReference type="OrthoDB" id="9810297at2"/>
<dbReference type="SUPFAM" id="SSF53335">
    <property type="entry name" value="S-adenosyl-L-methionine-dependent methyltransferases"/>
    <property type="match status" value="1"/>
</dbReference>
<dbReference type="RefSeq" id="WP_081149606.1">
    <property type="nucleotide sequence ID" value="NZ_LVYD01000052.1"/>
</dbReference>
<evidence type="ECO:0000313" key="8">
    <source>
        <dbReference type="Proteomes" id="UP000192796"/>
    </source>
</evidence>
<name>A0A1V9FUP8_9BACT</name>
<dbReference type="STRING" id="1703345.A3860_29365"/>
<dbReference type="Proteomes" id="UP000192796">
    <property type="component" value="Unassembled WGS sequence"/>
</dbReference>
<dbReference type="InterPro" id="IPR049560">
    <property type="entry name" value="MeTrfase_RsmB-F_NOP2_cat"/>
</dbReference>
<evidence type="ECO:0000256" key="1">
    <source>
        <dbReference type="ARBA" id="ARBA00022603"/>
    </source>
</evidence>
<dbReference type="AlphaFoldDB" id="A0A1V9FUP8"/>
<comment type="similarity">
    <text evidence="5">Belongs to the class I-like SAM-binding methyltransferase superfamily. RsmB/NOP family.</text>
</comment>
<accession>A0A1V9FUP8</accession>
<evidence type="ECO:0000256" key="2">
    <source>
        <dbReference type="ARBA" id="ARBA00022679"/>
    </source>
</evidence>